<reference evidence="3" key="1">
    <citation type="journal article" date="2011" name="PLoS Genet.">
        <title>Genomic analysis of the necrotrophic fungal pathogens Sclerotinia sclerotiorum and Botrytis cinerea.</title>
        <authorList>
            <person name="Amselem J."/>
            <person name="Cuomo C.A."/>
            <person name="van Kan J.A."/>
            <person name="Viaud M."/>
            <person name="Benito E.P."/>
            <person name="Couloux A."/>
            <person name="Coutinho P.M."/>
            <person name="de Vries R.P."/>
            <person name="Dyer P.S."/>
            <person name="Fillinger S."/>
            <person name="Fournier E."/>
            <person name="Gout L."/>
            <person name="Hahn M."/>
            <person name="Kohn L."/>
            <person name="Lapalu N."/>
            <person name="Plummer K.M."/>
            <person name="Pradier J.M."/>
            <person name="Quevillon E."/>
            <person name="Sharon A."/>
            <person name="Simon A."/>
            <person name="ten Have A."/>
            <person name="Tudzynski B."/>
            <person name="Tudzynski P."/>
            <person name="Wincker P."/>
            <person name="Andrew M."/>
            <person name="Anthouard V."/>
            <person name="Beever R.E."/>
            <person name="Beffa R."/>
            <person name="Benoit I."/>
            <person name="Bouzid O."/>
            <person name="Brault B."/>
            <person name="Chen Z."/>
            <person name="Choquer M."/>
            <person name="Collemare J."/>
            <person name="Cotton P."/>
            <person name="Danchin E.G."/>
            <person name="Da Silva C."/>
            <person name="Gautier A."/>
            <person name="Giraud C."/>
            <person name="Giraud T."/>
            <person name="Gonzalez C."/>
            <person name="Grossetete S."/>
            <person name="Guldener U."/>
            <person name="Henrissat B."/>
            <person name="Howlett B.J."/>
            <person name="Kodira C."/>
            <person name="Kretschmer M."/>
            <person name="Lappartient A."/>
            <person name="Leroch M."/>
            <person name="Levis C."/>
            <person name="Mauceli E."/>
            <person name="Neuveglise C."/>
            <person name="Oeser B."/>
            <person name="Pearson M."/>
            <person name="Poulain J."/>
            <person name="Poussereau N."/>
            <person name="Quesneville H."/>
            <person name="Rascle C."/>
            <person name="Schumacher J."/>
            <person name="Segurens B."/>
            <person name="Sexton A."/>
            <person name="Silva E."/>
            <person name="Sirven C."/>
            <person name="Soanes D.M."/>
            <person name="Talbot N.J."/>
            <person name="Templeton M."/>
            <person name="Yandava C."/>
            <person name="Yarden O."/>
            <person name="Zeng Q."/>
            <person name="Rollins J.A."/>
            <person name="Lebrun M.H."/>
            <person name="Dickman M."/>
        </authorList>
    </citation>
    <scope>NUCLEOTIDE SEQUENCE [LARGE SCALE GENOMIC DNA]</scope>
    <source>
        <strain evidence="3">ATCC 18683 / 1980 / Ss-1</strain>
    </source>
</reference>
<proteinExistence type="predicted"/>
<evidence type="ECO:0000313" key="3">
    <source>
        <dbReference type="Proteomes" id="UP000001312"/>
    </source>
</evidence>
<feature type="transmembrane region" description="Helical" evidence="1">
    <location>
        <begin position="31"/>
        <end position="52"/>
    </location>
</feature>
<evidence type="ECO:0000313" key="2">
    <source>
        <dbReference type="EMBL" id="EDN97957.1"/>
    </source>
</evidence>
<gene>
    <name evidence="2" type="ORF">SS1G_12813</name>
</gene>
<dbReference type="GeneID" id="5482454"/>
<accession>A7F5D6</accession>
<dbReference type="KEGG" id="ssl:SS1G_12813"/>
<keyword evidence="1" id="KW-0472">Membrane</keyword>
<dbReference type="AlphaFoldDB" id="A7F5D6"/>
<dbReference type="Proteomes" id="UP000001312">
    <property type="component" value="Unassembled WGS sequence"/>
</dbReference>
<dbReference type="EMBL" id="CH476642">
    <property type="protein sequence ID" value="EDN97957.1"/>
    <property type="molecule type" value="Genomic_DNA"/>
</dbReference>
<keyword evidence="1" id="KW-0812">Transmembrane</keyword>
<keyword evidence="1" id="KW-1133">Transmembrane helix</keyword>
<evidence type="ECO:0000256" key="1">
    <source>
        <dbReference type="SAM" id="Phobius"/>
    </source>
</evidence>
<keyword evidence="3" id="KW-1185">Reference proteome</keyword>
<protein>
    <submittedName>
        <fullName evidence="2">Uncharacterized protein</fullName>
    </submittedName>
</protein>
<sequence>MTSRRELLCKYYVYKKIASSSVNWSHHHHRLNYLLIIVLITLEIEIELMITLPRAK</sequence>
<dbReference type="InParanoid" id="A7F5D6"/>
<dbReference type="RefSeq" id="XP_001586236.1">
    <property type="nucleotide sequence ID" value="XM_001586186.1"/>
</dbReference>
<organism evidence="2 3">
    <name type="scientific">Sclerotinia sclerotiorum (strain ATCC 18683 / 1980 / Ss-1)</name>
    <name type="common">White mold</name>
    <name type="synonym">Whetzelinia sclerotiorum</name>
    <dbReference type="NCBI Taxonomy" id="665079"/>
    <lineage>
        <taxon>Eukaryota</taxon>
        <taxon>Fungi</taxon>
        <taxon>Dikarya</taxon>
        <taxon>Ascomycota</taxon>
        <taxon>Pezizomycotina</taxon>
        <taxon>Leotiomycetes</taxon>
        <taxon>Helotiales</taxon>
        <taxon>Sclerotiniaceae</taxon>
        <taxon>Sclerotinia</taxon>
    </lineage>
</organism>
<name>A7F5D6_SCLS1</name>